<proteinExistence type="inferred from homology"/>
<evidence type="ECO:0000313" key="5">
    <source>
        <dbReference type="Proteomes" id="UP001204833"/>
    </source>
</evidence>
<dbReference type="InterPro" id="IPR024792">
    <property type="entry name" value="RhoGDI_dom_sf"/>
</dbReference>
<name>A0AAD5G0I3_9ASCO</name>
<dbReference type="GO" id="GO:0007266">
    <property type="term" value="P:Rho protein signal transduction"/>
    <property type="evidence" value="ECO:0007669"/>
    <property type="project" value="InterPro"/>
</dbReference>
<dbReference type="EMBL" id="JAIHNG010000034">
    <property type="protein sequence ID" value="KAI5967044.1"/>
    <property type="molecule type" value="Genomic_DNA"/>
</dbReference>
<sequence>MSSPRKTREELLADFENDLVKFISMTITVEGHDEPLVFSRDMEPMPQRLHFILPEYSVYYLTIRYKVKQRPLKKLTYHQTVKKGMIKVDTRDLEMVEDAAVNDHQDDGDYHEVTFPAGGVPGGSFLRGLYPAKSTIKENGEKIWSYNWTIEICKKAQKPSVGGFD</sequence>
<dbReference type="GO" id="GO:0005094">
    <property type="term" value="F:Rho GDP-dissociation inhibitor activity"/>
    <property type="evidence" value="ECO:0007669"/>
    <property type="project" value="InterPro"/>
</dbReference>
<dbReference type="SUPFAM" id="SSF81296">
    <property type="entry name" value="E set domains"/>
    <property type="match status" value="1"/>
</dbReference>
<dbReference type="RefSeq" id="XP_051610934.1">
    <property type="nucleotide sequence ID" value="XM_051754257.1"/>
</dbReference>
<comment type="subcellular location">
    <subcellularLocation>
        <location evidence="1">Cytoplasm</location>
    </subcellularLocation>
</comment>
<reference evidence="4 5" key="1">
    <citation type="journal article" date="2022" name="DNA Res.">
        <title>Genome analysis of five recently described species of the CUG-Ser clade uncovers Candida theae as a new hybrid lineage with pathogenic potential in the Candida parapsilosis species complex.</title>
        <authorList>
            <person name="Mixao V."/>
            <person name="Del Olmo V."/>
            <person name="Hegedusova E."/>
            <person name="Saus E."/>
            <person name="Pryszcz L."/>
            <person name="Cillingova A."/>
            <person name="Nosek J."/>
            <person name="Gabaldon T."/>
        </authorList>
    </citation>
    <scope>NUCLEOTIDE SEQUENCE [LARGE SCALE GENOMIC DNA]</scope>
    <source>
        <strain evidence="4 5">CBS 12239</strain>
    </source>
</reference>
<gene>
    <name evidence="4" type="ORF">KGF57_000472</name>
</gene>
<dbReference type="GeneID" id="76148531"/>
<evidence type="ECO:0000256" key="3">
    <source>
        <dbReference type="ARBA" id="ARBA00022490"/>
    </source>
</evidence>
<dbReference type="PANTHER" id="PTHR10980:SF3">
    <property type="entry name" value="LD16419P"/>
    <property type="match status" value="1"/>
</dbReference>
<keyword evidence="3" id="KW-0963">Cytoplasm</keyword>
<comment type="similarity">
    <text evidence="2">Belongs to the Rho GDI family.</text>
</comment>
<organism evidence="4 5">
    <name type="scientific">Candida theae</name>
    <dbReference type="NCBI Taxonomy" id="1198502"/>
    <lineage>
        <taxon>Eukaryota</taxon>
        <taxon>Fungi</taxon>
        <taxon>Dikarya</taxon>
        <taxon>Ascomycota</taxon>
        <taxon>Saccharomycotina</taxon>
        <taxon>Pichiomycetes</taxon>
        <taxon>Debaryomycetaceae</taxon>
        <taxon>Candida/Lodderomyces clade</taxon>
        <taxon>Candida</taxon>
    </lineage>
</organism>
<dbReference type="Proteomes" id="UP001204833">
    <property type="component" value="Unassembled WGS sequence"/>
</dbReference>
<evidence type="ECO:0008006" key="6">
    <source>
        <dbReference type="Google" id="ProtNLM"/>
    </source>
</evidence>
<accession>A0AAD5G0I3</accession>
<dbReference type="InterPro" id="IPR000406">
    <property type="entry name" value="Rho_GDI"/>
</dbReference>
<dbReference type="Pfam" id="PF02115">
    <property type="entry name" value="Rho_GDI"/>
    <property type="match status" value="1"/>
</dbReference>
<comment type="caution">
    <text evidence="4">The sequence shown here is derived from an EMBL/GenBank/DDBJ whole genome shotgun (WGS) entry which is preliminary data.</text>
</comment>
<dbReference type="GO" id="GO:0016020">
    <property type="term" value="C:membrane"/>
    <property type="evidence" value="ECO:0007669"/>
    <property type="project" value="TreeGrafter"/>
</dbReference>
<dbReference type="PANTHER" id="PTHR10980">
    <property type="entry name" value="RHO GDP-DISSOCIATION INHIBITOR"/>
    <property type="match status" value="1"/>
</dbReference>
<keyword evidence="5" id="KW-1185">Reference proteome</keyword>
<dbReference type="InterPro" id="IPR014756">
    <property type="entry name" value="Ig_E-set"/>
</dbReference>
<dbReference type="Gene3D" id="2.70.50.30">
    <property type="entry name" value="Coagulation Factor XIII, subunit A, domain 1"/>
    <property type="match status" value="1"/>
</dbReference>
<dbReference type="AlphaFoldDB" id="A0AAD5G0I3"/>
<evidence type="ECO:0000313" key="4">
    <source>
        <dbReference type="EMBL" id="KAI5967044.1"/>
    </source>
</evidence>
<evidence type="ECO:0000256" key="2">
    <source>
        <dbReference type="ARBA" id="ARBA00009758"/>
    </source>
</evidence>
<evidence type="ECO:0000256" key="1">
    <source>
        <dbReference type="ARBA" id="ARBA00004496"/>
    </source>
</evidence>
<protein>
    <recommendedName>
        <fullName evidence="6">Rho GDP-dissociation inhibitor</fullName>
    </recommendedName>
</protein>
<dbReference type="GO" id="GO:0005829">
    <property type="term" value="C:cytosol"/>
    <property type="evidence" value="ECO:0007669"/>
    <property type="project" value="TreeGrafter"/>
</dbReference>